<comment type="subcellular location">
    <subcellularLocation>
        <location evidence="3">Chromosome</location>
        <location evidence="3">Centromere</location>
        <location evidence="3">Kinetochore</location>
    </subcellularLocation>
    <subcellularLocation>
        <location evidence="2">Cytoplasm</location>
        <location evidence="2">Cytoskeleton</location>
        <location evidence="2">Spindle</location>
    </subcellularLocation>
    <subcellularLocation>
        <location evidence="1">Nucleus</location>
    </subcellularLocation>
</comment>
<dbReference type="GO" id="GO:0044732">
    <property type="term" value="C:mitotic spindle pole body"/>
    <property type="evidence" value="ECO:0007669"/>
    <property type="project" value="TreeGrafter"/>
</dbReference>
<evidence type="ECO:0000256" key="6">
    <source>
        <dbReference type="ARBA" id="ARBA00022454"/>
    </source>
</evidence>
<evidence type="ECO:0000256" key="11">
    <source>
        <dbReference type="ARBA" id="ARBA00022829"/>
    </source>
</evidence>
<keyword evidence="15" id="KW-0131">Cell cycle</keyword>
<evidence type="ECO:0000256" key="15">
    <source>
        <dbReference type="ARBA" id="ARBA00023306"/>
    </source>
</evidence>
<keyword evidence="19" id="KW-1185">Reference proteome</keyword>
<evidence type="ECO:0000256" key="16">
    <source>
        <dbReference type="ARBA" id="ARBA00023328"/>
    </source>
</evidence>
<evidence type="ECO:0000256" key="12">
    <source>
        <dbReference type="ARBA" id="ARBA00022838"/>
    </source>
</evidence>
<evidence type="ECO:0000256" key="8">
    <source>
        <dbReference type="ARBA" id="ARBA00022618"/>
    </source>
</evidence>
<keyword evidence="13" id="KW-0206">Cytoskeleton</keyword>
<keyword evidence="9" id="KW-0493">Microtubule</keyword>
<reference evidence="18 19" key="1">
    <citation type="journal article" date="2019" name="Nat. Ecol. Evol.">
        <title>Megaphylogeny resolves global patterns of mushroom evolution.</title>
        <authorList>
            <person name="Varga T."/>
            <person name="Krizsan K."/>
            <person name="Foldi C."/>
            <person name="Dima B."/>
            <person name="Sanchez-Garcia M."/>
            <person name="Sanchez-Ramirez S."/>
            <person name="Szollosi G.J."/>
            <person name="Szarkandi J.G."/>
            <person name="Papp V."/>
            <person name="Albert L."/>
            <person name="Andreopoulos W."/>
            <person name="Angelini C."/>
            <person name="Antonin V."/>
            <person name="Barry K.W."/>
            <person name="Bougher N.L."/>
            <person name="Buchanan P."/>
            <person name="Buyck B."/>
            <person name="Bense V."/>
            <person name="Catcheside P."/>
            <person name="Chovatia M."/>
            <person name="Cooper J."/>
            <person name="Damon W."/>
            <person name="Desjardin D."/>
            <person name="Finy P."/>
            <person name="Geml J."/>
            <person name="Haridas S."/>
            <person name="Hughes K."/>
            <person name="Justo A."/>
            <person name="Karasinski D."/>
            <person name="Kautmanova I."/>
            <person name="Kiss B."/>
            <person name="Kocsube S."/>
            <person name="Kotiranta H."/>
            <person name="LaButti K.M."/>
            <person name="Lechner B.E."/>
            <person name="Liimatainen K."/>
            <person name="Lipzen A."/>
            <person name="Lukacs Z."/>
            <person name="Mihaltcheva S."/>
            <person name="Morgado L.N."/>
            <person name="Niskanen T."/>
            <person name="Noordeloos M.E."/>
            <person name="Ohm R.A."/>
            <person name="Ortiz-Santana B."/>
            <person name="Ovrebo C."/>
            <person name="Racz N."/>
            <person name="Riley R."/>
            <person name="Savchenko A."/>
            <person name="Shiryaev A."/>
            <person name="Soop K."/>
            <person name="Spirin V."/>
            <person name="Szebenyi C."/>
            <person name="Tomsovsky M."/>
            <person name="Tulloss R.E."/>
            <person name="Uehling J."/>
            <person name="Grigoriev I.V."/>
            <person name="Vagvolgyi C."/>
            <person name="Papp T."/>
            <person name="Martin F.M."/>
            <person name="Miettinen O."/>
            <person name="Hibbett D.S."/>
            <person name="Nagy L.G."/>
        </authorList>
    </citation>
    <scope>NUCLEOTIDE SEQUENCE [LARGE SCALE GENOMIC DNA]</scope>
    <source>
        <strain evidence="18 19">CBS 962.96</strain>
    </source>
</reference>
<accession>A0A4S8MU61</accession>
<proteinExistence type="inferred from homology"/>
<keyword evidence="6" id="KW-0158">Chromosome</keyword>
<dbReference type="InterPro" id="IPR013963">
    <property type="entry name" value="DASH_Dad2"/>
</dbReference>
<gene>
    <name evidence="18" type="ORF">K435DRAFT_710967</name>
</gene>
<evidence type="ECO:0000256" key="9">
    <source>
        <dbReference type="ARBA" id="ARBA00022701"/>
    </source>
</evidence>
<evidence type="ECO:0000313" key="18">
    <source>
        <dbReference type="EMBL" id="THV06737.1"/>
    </source>
</evidence>
<name>A0A4S8MU61_DENBC</name>
<dbReference type="GO" id="GO:0051301">
    <property type="term" value="P:cell division"/>
    <property type="evidence" value="ECO:0007669"/>
    <property type="project" value="UniProtKB-KW"/>
</dbReference>
<evidence type="ECO:0000256" key="2">
    <source>
        <dbReference type="ARBA" id="ARBA00004186"/>
    </source>
</evidence>
<dbReference type="GO" id="GO:0042729">
    <property type="term" value="C:DASH complex"/>
    <property type="evidence" value="ECO:0007669"/>
    <property type="project" value="InterPro"/>
</dbReference>
<sequence>MRQSSLANRSSFAVGSANSAATLARLLEKKKEYDAVAALERASVQYLERITQIADDCDIMANAGECHGQVLGQWKKMFEILELFLASRDPDSQDTEQIGDMLVRVPIDEVEATNEQPTSQE</sequence>
<evidence type="ECO:0000256" key="4">
    <source>
        <dbReference type="ARBA" id="ARBA00005501"/>
    </source>
</evidence>
<keyword evidence="7" id="KW-0963">Cytoplasm</keyword>
<keyword evidence="14" id="KW-0539">Nucleus</keyword>
<organism evidence="18 19">
    <name type="scientific">Dendrothele bispora (strain CBS 962.96)</name>
    <dbReference type="NCBI Taxonomy" id="1314807"/>
    <lineage>
        <taxon>Eukaryota</taxon>
        <taxon>Fungi</taxon>
        <taxon>Dikarya</taxon>
        <taxon>Basidiomycota</taxon>
        <taxon>Agaricomycotina</taxon>
        <taxon>Agaricomycetes</taxon>
        <taxon>Agaricomycetidae</taxon>
        <taxon>Agaricales</taxon>
        <taxon>Agaricales incertae sedis</taxon>
        <taxon>Dendrothele</taxon>
    </lineage>
</organism>
<evidence type="ECO:0000256" key="5">
    <source>
        <dbReference type="ARBA" id="ARBA00020260"/>
    </source>
</evidence>
<dbReference type="GO" id="GO:0008608">
    <property type="term" value="P:attachment of spindle microtubules to kinetochore"/>
    <property type="evidence" value="ECO:0007669"/>
    <property type="project" value="TreeGrafter"/>
</dbReference>
<protein>
    <recommendedName>
        <fullName evidence="5">DASH complex subunit DAD2</fullName>
    </recommendedName>
    <alternativeName>
        <fullName evidence="17">Outer kinetochore protein DAD2</fullName>
    </alternativeName>
</protein>
<dbReference type="Pfam" id="PF08654">
    <property type="entry name" value="DASH_Dad2"/>
    <property type="match status" value="1"/>
</dbReference>
<dbReference type="PANTHER" id="PTHR28036:SF1">
    <property type="entry name" value="DASH COMPLEX SUBUNIT DAD2"/>
    <property type="match status" value="1"/>
</dbReference>
<dbReference type="GO" id="GO:0005874">
    <property type="term" value="C:microtubule"/>
    <property type="evidence" value="ECO:0007669"/>
    <property type="project" value="UniProtKB-KW"/>
</dbReference>
<evidence type="ECO:0000256" key="7">
    <source>
        <dbReference type="ARBA" id="ARBA00022490"/>
    </source>
</evidence>
<evidence type="ECO:0000256" key="17">
    <source>
        <dbReference type="ARBA" id="ARBA00030568"/>
    </source>
</evidence>
<keyword evidence="12" id="KW-0995">Kinetochore</keyword>
<dbReference type="EMBL" id="ML179041">
    <property type="protein sequence ID" value="THV06737.1"/>
    <property type="molecule type" value="Genomic_DNA"/>
</dbReference>
<dbReference type="GO" id="GO:0000278">
    <property type="term" value="P:mitotic cell cycle"/>
    <property type="evidence" value="ECO:0007669"/>
    <property type="project" value="InterPro"/>
</dbReference>
<evidence type="ECO:0000256" key="1">
    <source>
        <dbReference type="ARBA" id="ARBA00004123"/>
    </source>
</evidence>
<dbReference type="PANTHER" id="PTHR28036">
    <property type="entry name" value="DASH COMPLEX SUBUNIT DAD2"/>
    <property type="match status" value="1"/>
</dbReference>
<dbReference type="GO" id="GO:1990023">
    <property type="term" value="C:mitotic spindle midzone"/>
    <property type="evidence" value="ECO:0007669"/>
    <property type="project" value="TreeGrafter"/>
</dbReference>
<evidence type="ECO:0000256" key="13">
    <source>
        <dbReference type="ARBA" id="ARBA00023212"/>
    </source>
</evidence>
<keyword evidence="10" id="KW-0498">Mitosis</keyword>
<dbReference type="AlphaFoldDB" id="A0A4S8MU61"/>
<dbReference type="OrthoDB" id="3230169at2759"/>
<evidence type="ECO:0000313" key="19">
    <source>
        <dbReference type="Proteomes" id="UP000297245"/>
    </source>
</evidence>
<dbReference type="Proteomes" id="UP000297245">
    <property type="component" value="Unassembled WGS sequence"/>
</dbReference>
<evidence type="ECO:0000256" key="10">
    <source>
        <dbReference type="ARBA" id="ARBA00022776"/>
    </source>
</evidence>
<keyword evidence="11" id="KW-0159">Chromosome partition</keyword>
<keyword evidence="8" id="KW-0132">Cell division</keyword>
<comment type="similarity">
    <text evidence="4">Belongs to the DASH complex DAD2 family.</text>
</comment>
<evidence type="ECO:0000256" key="14">
    <source>
        <dbReference type="ARBA" id="ARBA00023242"/>
    </source>
</evidence>
<keyword evidence="16" id="KW-0137">Centromere</keyword>
<evidence type="ECO:0000256" key="3">
    <source>
        <dbReference type="ARBA" id="ARBA00004629"/>
    </source>
</evidence>